<keyword evidence="4" id="KW-0804">Transcription</keyword>
<dbReference type="InterPro" id="IPR036244">
    <property type="entry name" value="TipA-like_antibiotic-bd"/>
</dbReference>
<keyword evidence="1" id="KW-0805">Transcription regulation</keyword>
<dbReference type="EMBL" id="FNJB01000006">
    <property type="protein sequence ID" value="SDP02204.1"/>
    <property type="molecule type" value="Genomic_DNA"/>
</dbReference>
<dbReference type="Gene3D" id="1.10.1660.10">
    <property type="match status" value="1"/>
</dbReference>
<evidence type="ECO:0000313" key="6">
    <source>
        <dbReference type="EMBL" id="SDP02204.1"/>
    </source>
</evidence>
<dbReference type="STRING" id="504798.SAMN05421871_106415"/>
<dbReference type="InterPro" id="IPR047057">
    <property type="entry name" value="MerR_fam"/>
</dbReference>
<evidence type="ECO:0000259" key="5">
    <source>
        <dbReference type="PROSITE" id="PS50937"/>
    </source>
</evidence>
<name>A0A1H0PB33_9PSEU</name>
<dbReference type="PROSITE" id="PS50937">
    <property type="entry name" value="HTH_MERR_2"/>
    <property type="match status" value="1"/>
</dbReference>
<dbReference type="OrthoDB" id="9809391at2"/>
<evidence type="ECO:0000256" key="3">
    <source>
        <dbReference type="ARBA" id="ARBA00023159"/>
    </source>
</evidence>
<dbReference type="Pfam" id="PF13411">
    <property type="entry name" value="MerR_1"/>
    <property type="match status" value="1"/>
</dbReference>
<dbReference type="SUPFAM" id="SSF46955">
    <property type="entry name" value="Putative DNA-binding domain"/>
    <property type="match status" value="1"/>
</dbReference>
<dbReference type="PANTHER" id="PTHR30204">
    <property type="entry name" value="REDOX-CYCLING DRUG-SENSING TRANSCRIPTIONAL ACTIVATOR SOXR"/>
    <property type="match status" value="1"/>
</dbReference>
<organism evidence="6 7">
    <name type="scientific">Actinokineospora alba</name>
    <dbReference type="NCBI Taxonomy" id="504798"/>
    <lineage>
        <taxon>Bacteria</taxon>
        <taxon>Bacillati</taxon>
        <taxon>Actinomycetota</taxon>
        <taxon>Actinomycetes</taxon>
        <taxon>Pseudonocardiales</taxon>
        <taxon>Pseudonocardiaceae</taxon>
        <taxon>Actinokineospora</taxon>
    </lineage>
</organism>
<dbReference type="GO" id="GO:0003700">
    <property type="term" value="F:DNA-binding transcription factor activity"/>
    <property type="evidence" value="ECO:0007669"/>
    <property type="project" value="InterPro"/>
</dbReference>
<evidence type="ECO:0000256" key="2">
    <source>
        <dbReference type="ARBA" id="ARBA00023125"/>
    </source>
</evidence>
<dbReference type="Pfam" id="PF07739">
    <property type="entry name" value="TipAS"/>
    <property type="match status" value="1"/>
</dbReference>
<evidence type="ECO:0000256" key="1">
    <source>
        <dbReference type="ARBA" id="ARBA00023015"/>
    </source>
</evidence>
<keyword evidence="7" id="KW-1185">Reference proteome</keyword>
<dbReference type="PANTHER" id="PTHR30204:SF90">
    <property type="entry name" value="HTH-TYPE TRANSCRIPTIONAL ACTIVATOR MTA"/>
    <property type="match status" value="1"/>
</dbReference>
<keyword evidence="2 6" id="KW-0238">DNA-binding</keyword>
<dbReference type="Proteomes" id="UP000199651">
    <property type="component" value="Unassembled WGS sequence"/>
</dbReference>
<proteinExistence type="predicted"/>
<reference evidence="7" key="1">
    <citation type="submission" date="2016-10" db="EMBL/GenBank/DDBJ databases">
        <authorList>
            <person name="Varghese N."/>
            <person name="Submissions S."/>
        </authorList>
    </citation>
    <scope>NUCLEOTIDE SEQUENCE [LARGE SCALE GENOMIC DNA]</scope>
    <source>
        <strain evidence="7">IBRC-M 10655</strain>
    </source>
</reference>
<dbReference type="SUPFAM" id="SSF89082">
    <property type="entry name" value="Antibiotic binding domain of TipA-like multidrug resistance regulators"/>
    <property type="match status" value="1"/>
</dbReference>
<dbReference type="CDD" id="cd01106">
    <property type="entry name" value="HTH_TipAL-Mta"/>
    <property type="match status" value="1"/>
</dbReference>
<accession>A0A1H0PB33</accession>
<dbReference type="AlphaFoldDB" id="A0A1H0PB33"/>
<evidence type="ECO:0000313" key="7">
    <source>
        <dbReference type="Proteomes" id="UP000199651"/>
    </source>
</evidence>
<dbReference type="RefSeq" id="WP_091375816.1">
    <property type="nucleotide sequence ID" value="NZ_FNDV01000006.1"/>
</dbReference>
<dbReference type="InterPro" id="IPR000551">
    <property type="entry name" value="MerR-type_HTH_dom"/>
</dbReference>
<keyword evidence="3" id="KW-0010">Activator</keyword>
<dbReference type="InterPro" id="IPR012925">
    <property type="entry name" value="TipAS_dom"/>
</dbReference>
<protein>
    <submittedName>
        <fullName evidence="6">DNA-binding transcriptional regulator, MerR family</fullName>
    </submittedName>
</protein>
<dbReference type="GO" id="GO:0003677">
    <property type="term" value="F:DNA binding"/>
    <property type="evidence" value="ECO:0007669"/>
    <property type="project" value="UniProtKB-KW"/>
</dbReference>
<dbReference type="Gene3D" id="1.10.490.50">
    <property type="entry name" value="Antibiotic binding domain of TipA-like multidrug resistance regulators"/>
    <property type="match status" value="1"/>
</dbReference>
<dbReference type="InterPro" id="IPR009061">
    <property type="entry name" value="DNA-bd_dom_put_sf"/>
</dbReference>
<sequence>MSWSIAQVARMSKVTSRTLRHYDDIGLLPPESVGHNGYRYYGQEQLLRLQQILVLRELGLGLDAIAEILDNGTDKVEALRRHHRWLLAERDRFDRLARTVSRTIEDVEGGHKMTTAEHWFEGFDSPQQKALQEEARSRWGASNVDAATERVKGKGADWWRDQGQAWVAALEALVEHIDAGRDVADPVVQETIAGHHRWLMNFWTPNRESYTGLADVYADDPRFRAKFDATDPRLAEYLRAAMAEYARTRLE</sequence>
<feature type="domain" description="HTH merR-type" evidence="5">
    <location>
        <begin position="1"/>
        <end position="71"/>
    </location>
</feature>
<dbReference type="SMART" id="SM00422">
    <property type="entry name" value="HTH_MERR"/>
    <property type="match status" value="1"/>
</dbReference>
<evidence type="ECO:0000256" key="4">
    <source>
        <dbReference type="ARBA" id="ARBA00023163"/>
    </source>
</evidence>
<gene>
    <name evidence="6" type="ORF">SAMN05192558_10637</name>
</gene>